<dbReference type="AlphaFoldDB" id="A0A077ZUH5"/>
<gene>
    <name evidence="2" type="primary">Contig19175.g20335</name>
    <name evidence="2" type="ORF">STYLEM_1913</name>
</gene>
<name>A0A077ZUH5_STYLE</name>
<keyword evidence="3" id="KW-1185">Reference proteome</keyword>
<evidence type="ECO:0000313" key="2">
    <source>
        <dbReference type="EMBL" id="CDW72945.1"/>
    </source>
</evidence>
<evidence type="ECO:0000256" key="1">
    <source>
        <dbReference type="SAM" id="Coils"/>
    </source>
</evidence>
<sequence>MYNPYNQNSLNQILQPNTHQNGNGFIIVSRNSDEYKSFIAKIEKNYAGNNKLSACTLCWAFISPLKKRKHAEHEPFMVTASLFKNEECFLQLCQQHGKLNSNKQSVILFKDNCQFFGTPQYNPTGGTSVYQGGANPLVNLKEIVKKGNEQDSQLKRLNNLVSQIRDDFKSEDKKLDKLETQFKILKQQVLQYAREKMLLNNDSQILHMQNGSQLGISSQLNVLNNLTN</sequence>
<feature type="coiled-coil region" evidence="1">
    <location>
        <begin position="161"/>
        <end position="195"/>
    </location>
</feature>
<evidence type="ECO:0000313" key="3">
    <source>
        <dbReference type="Proteomes" id="UP000039865"/>
    </source>
</evidence>
<protein>
    <submittedName>
        <fullName evidence="2">Uncharacterized protein</fullName>
    </submittedName>
</protein>
<organism evidence="2 3">
    <name type="scientific">Stylonychia lemnae</name>
    <name type="common">Ciliate</name>
    <dbReference type="NCBI Taxonomy" id="5949"/>
    <lineage>
        <taxon>Eukaryota</taxon>
        <taxon>Sar</taxon>
        <taxon>Alveolata</taxon>
        <taxon>Ciliophora</taxon>
        <taxon>Intramacronucleata</taxon>
        <taxon>Spirotrichea</taxon>
        <taxon>Stichotrichia</taxon>
        <taxon>Sporadotrichida</taxon>
        <taxon>Oxytrichidae</taxon>
        <taxon>Stylonychinae</taxon>
        <taxon>Stylonychia</taxon>
    </lineage>
</organism>
<dbReference type="Proteomes" id="UP000039865">
    <property type="component" value="Unassembled WGS sequence"/>
</dbReference>
<proteinExistence type="predicted"/>
<dbReference type="EMBL" id="CCKQ01001842">
    <property type="protein sequence ID" value="CDW72945.1"/>
    <property type="molecule type" value="Genomic_DNA"/>
</dbReference>
<keyword evidence="1" id="KW-0175">Coiled coil</keyword>
<accession>A0A077ZUH5</accession>
<dbReference type="InParanoid" id="A0A077ZUH5"/>
<reference evidence="2 3" key="1">
    <citation type="submission" date="2014-06" db="EMBL/GenBank/DDBJ databases">
        <authorList>
            <person name="Swart Estienne"/>
        </authorList>
    </citation>
    <scope>NUCLEOTIDE SEQUENCE [LARGE SCALE GENOMIC DNA]</scope>
    <source>
        <strain evidence="2 3">130c</strain>
    </source>
</reference>